<dbReference type="SUPFAM" id="SSF69118">
    <property type="entry name" value="AhpD-like"/>
    <property type="match status" value="1"/>
</dbReference>
<dbReference type="InterPro" id="IPR029032">
    <property type="entry name" value="AhpD-like"/>
</dbReference>
<dbReference type="AlphaFoldDB" id="A0A9J6P5V1"/>
<dbReference type="Pfam" id="PF02627">
    <property type="entry name" value="CMD"/>
    <property type="match status" value="1"/>
</dbReference>
<dbReference type="GO" id="GO:0051920">
    <property type="term" value="F:peroxiredoxin activity"/>
    <property type="evidence" value="ECO:0007669"/>
    <property type="project" value="InterPro"/>
</dbReference>
<accession>A0A9J6P5V1</accession>
<name>A0A9J6P5V1_9CLOT</name>
<dbReference type="InterPro" id="IPR003779">
    <property type="entry name" value="CMD-like"/>
</dbReference>
<feature type="domain" description="Carboxymuconolactone decarboxylase-like" evidence="1">
    <location>
        <begin position="30"/>
        <end position="100"/>
    </location>
</feature>
<evidence type="ECO:0000313" key="2">
    <source>
        <dbReference type="EMBL" id="MCM1992103.1"/>
    </source>
</evidence>
<protein>
    <submittedName>
        <fullName evidence="2">Carboxymuconolactone decarboxylase family protein</fullName>
    </submittedName>
</protein>
<dbReference type="RefSeq" id="WP_250861271.1">
    <property type="nucleotide sequence ID" value="NZ_JAGSOJ010000005.1"/>
</dbReference>
<reference evidence="2" key="1">
    <citation type="journal article" date="2021" name="mSystems">
        <title>Bacteria and Archaea Synergistically Convert Glycine Betaine to Biogenic Methane in the Formosa Cold Seep of the South China Sea.</title>
        <authorList>
            <person name="Li L."/>
            <person name="Zhang W."/>
            <person name="Zhang S."/>
            <person name="Song L."/>
            <person name="Sun Q."/>
            <person name="Zhang H."/>
            <person name="Xiang H."/>
            <person name="Dong X."/>
        </authorList>
    </citation>
    <scope>NUCLEOTIDE SEQUENCE</scope>
    <source>
        <strain evidence="2">ZWT</strain>
    </source>
</reference>
<organism evidence="2 3">
    <name type="scientific">Oceanirhabdus seepicola</name>
    <dbReference type="NCBI Taxonomy" id="2828781"/>
    <lineage>
        <taxon>Bacteria</taxon>
        <taxon>Bacillati</taxon>
        <taxon>Bacillota</taxon>
        <taxon>Clostridia</taxon>
        <taxon>Eubacteriales</taxon>
        <taxon>Clostridiaceae</taxon>
        <taxon>Oceanirhabdus</taxon>
    </lineage>
</organism>
<dbReference type="Gene3D" id="1.20.1290.10">
    <property type="entry name" value="AhpD-like"/>
    <property type="match status" value="1"/>
</dbReference>
<dbReference type="EMBL" id="JAGSOJ010000005">
    <property type="protein sequence ID" value="MCM1992103.1"/>
    <property type="molecule type" value="Genomic_DNA"/>
</dbReference>
<dbReference type="Proteomes" id="UP001056429">
    <property type="component" value="Unassembled WGS sequence"/>
</dbReference>
<sequence>MNEENDILKYYKEELKWNPPFADIFSSYAPEALGGYLQMRDYVQNGKLSPKTRELIFTILDTLDGELEGAKAHAKKAVSEGLYIEELVETFVIMTMVKGINVMCTGGSEVIKAAEEHYKVLNNIE</sequence>
<reference evidence="2" key="2">
    <citation type="submission" date="2021-04" db="EMBL/GenBank/DDBJ databases">
        <authorList>
            <person name="Dong X."/>
        </authorList>
    </citation>
    <scope>NUCLEOTIDE SEQUENCE</scope>
    <source>
        <strain evidence="2">ZWT</strain>
    </source>
</reference>
<comment type="caution">
    <text evidence="2">The sequence shown here is derived from an EMBL/GenBank/DDBJ whole genome shotgun (WGS) entry which is preliminary data.</text>
</comment>
<keyword evidence="3" id="KW-1185">Reference proteome</keyword>
<evidence type="ECO:0000313" key="3">
    <source>
        <dbReference type="Proteomes" id="UP001056429"/>
    </source>
</evidence>
<gene>
    <name evidence="2" type="ORF">KDK92_20440</name>
</gene>
<evidence type="ECO:0000259" key="1">
    <source>
        <dbReference type="Pfam" id="PF02627"/>
    </source>
</evidence>
<proteinExistence type="predicted"/>